<dbReference type="Gramene" id="TraesCS3A02G070600.1">
    <property type="protein sequence ID" value="TraesCS3A02G070600.1"/>
    <property type="gene ID" value="TraesCS3A02G070600"/>
</dbReference>
<dbReference type="Proteomes" id="UP000019116">
    <property type="component" value="Chromosome 3A"/>
</dbReference>
<name>A0A3B6EBJ0_WHEAT</name>
<feature type="region of interest" description="Disordered" evidence="1">
    <location>
        <begin position="234"/>
        <end position="274"/>
    </location>
</feature>
<evidence type="ECO:0000256" key="1">
    <source>
        <dbReference type="SAM" id="MobiDB-lite"/>
    </source>
</evidence>
<dbReference type="AlphaFoldDB" id="A0A3B6EBJ0"/>
<dbReference type="EnsemblPlants" id="TraesCS3A02G070600.1">
    <property type="protein sequence ID" value="TraesCS3A02G070600.1"/>
    <property type="gene ID" value="TraesCS3A02G070600"/>
</dbReference>
<reference evidence="2" key="1">
    <citation type="submission" date="2018-08" db="EMBL/GenBank/DDBJ databases">
        <authorList>
            <person name="Rossello M."/>
        </authorList>
    </citation>
    <scope>NUCLEOTIDE SEQUENCE [LARGE SCALE GENOMIC DNA]</scope>
    <source>
        <strain evidence="2">cv. Chinese Spring</strain>
    </source>
</reference>
<dbReference type="RefSeq" id="XP_044336627.1">
    <property type="nucleotide sequence ID" value="XM_044480692.1"/>
</dbReference>
<dbReference type="InterPro" id="IPR009003">
    <property type="entry name" value="Peptidase_S1_PA"/>
</dbReference>
<proteinExistence type="predicted"/>
<dbReference type="OMA" id="ICVHQSA"/>
<protein>
    <submittedName>
        <fullName evidence="2">Uncharacterized protein</fullName>
    </submittedName>
</protein>
<accession>A0A3B6EBJ0</accession>
<evidence type="ECO:0000313" key="3">
    <source>
        <dbReference type="Proteomes" id="UP000019116"/>
    </source>
</evidence>
<dbReference type="Gramene" id="TraesCAD_scaffold_026594_01G000200.1">
    <property type="protein sequence ID" value="TraesCAD_scaffold_026594_01G000200.1"/>
    <property type="gene ID" value="TraesCAD_scaffold_026594_01G000200"/>
</dbReference>
<dbReference type="Gramene" id="TraesRN3A0100151000.1">
    <property type="protein sequence ID" value="TraesRN3A0100151000.1"/>
    <property type="gene ID" value="TraesRN3A0100151000"/>
</dbReference>
<dbReference type="SMR" id="A0A3B6EBJ0"/>
<dbReference type="Gramene" id="TraesCS3A03G0152900.1">
    <property type="protein sequence ID" value="TraesCS3A03G0152900.1.CDS"/>
    <property type="gene ID" value="TraesCS3A03G0152900"/>
</dbReference>
<dbReference type="SUPFAM" id="SSF50494">
    <property type="entry name" value="Trypsin-like serine proteases"/>
    <property type="match status" value="1"/>
</dbReference>
<gene>
    <name evidence="2" type="primary">LOC123057806</name>
</gene>
<dbReference type="Gramene" id="TraesPARA_EIv1.0_0784530.1">
    <property type="protein sequence ID" value="TraesPARA_EIv1.0_0784530.1.CDS"/>
    <property type="gene ID" value="TraesPARA_EIv1.0_0784530"/>
</dbReference>
<organism evidence="2">
    <name type="scientific">Triticum aestivum</name>
    <name type="common">Wheat</name>
    <dbReference type="NCBI Taxonomy" id="4565"/>
    <lineage>
        <taxon>Eukaryota</taxon>
        <taxon>Viridiplantae</taxon>
        <taxon>Streptophyta</taxon>
        <taxon>Embryophyta</taxon>
        <taxon>Tracheophyta</taxon>
        <taxon>Spermatophyta</taxon>
        <taxon>Magnoliopsida</taxon>
        <taxon>Liliopsida</taxon>
        <taxon>Poales</taxon>
        <taxon>Poaceae</taxon>
        <taxon>BOP clade</taxon>
        <taxon>Pooideae</taxon>
        <taxon>Triticodae</taxon>
        <taxon>Triticeae</taxon>
        <taxon>Triticinae</taxon>
        <taxon>Triticum</taxon>
    </lineage>
</organism>
<evidence type="ECO:0000313" key="2">
    <source>
        <dbReference type="EnsemblPlants" id="TraesCS3A02G070600.1"/>
    </source>
</evidence>
<dbReference type="Gramene" id="TraesJUL3A03G01339680.1">
    <property type="protein sequence ID" value="TraesJUL3A03G01339680.1"/>
    <property type="gene ID" value="TraesJUL3A03G01339680"/>
</dbReference>
<dbReference type="Gramene" id="TraesNOR3A03G01348250.1">
    <property type="protein sequence ID" value="TraesNOR3A03G01348250.1"/>
    <property type="gene ID" value="TraesNOR3A03G01348250"/>
</dbReference>
<reference evidence="2" key="2">
    <citation type="submission" date="2018-10" db="UniProtKB">
        <authorList>
            <consortium name="EnsemblPlants"/>
        </authorList>
    </citation>
    <scope>IDENTIFICATION</scope>
</reference>
<dbReference type="GeneID" id="123057806"/>
<keyword evidence="3" id="KW-1185">Reference proteome</keyword>
<sequence>MPPIASEKQVIDRLYVRVRRSVVTIERRIGNEFVGFGTGFIIVSDQDQVLVSVHESIVKDGEKLSVRYYTGDLHEATIFLTSTPSKHVILKLSPLPRSHRHHVSFSEKIVRRQNIFTIAAVEKFGDCGLMTGTISNPNCEAVTRSNTAIVRGSKNLFAMSCPAAGPKTRGQSNGEDLQLVGAAVFDMDGLVIGSVDRVDLRAFDIKYSMKTSSFLNNLECLLKDMDDTIVLSKGKQGFNKGAGTSKQGGSTAGSSRKRRRDDPPGGGTKTKESLCTDQLKVHMEVAREENPSFLGRKEEMRRELFKHVTRESVDGSTSYLHQAIGLSEALGSAVSPDFGAGAGTLDARFRKENVGDSPAVL</sequence>
<dbReference type="Gene3D" id="2.40.10.120">
    <property type="match status" value="1"/>
</dbReference>
<dbReference type="OrthoDB" id="585006at2759"/>